<dbReference type="EMBL" id="HE575319">
    <property type="protein sequence ID" value="CCC90816.1"/>
    <property type="molecule type" value="Genomic_DNA"/>
</dbReference>
<keyword evidence="1" id="KW-0472">Membrane</keyword>
<feature type="transmembrane region" description="Helical" evidence="1">
    <location>
        <begin position="6"/>
        <end position="24"/>
    </location>
</feature>
<evidence type="ECO:0000313" key="2">
    <source>
        <dbReference type="EMBL" id="CCC90816.1"/>
    </source>
</evidence>
<evidence type="ECO:0000256" key="1">
    <source>
        <dbReference type="SAM" id="Phobius"/>
    </source>
</evidence>
<gene>
    <name evidence="2" type="ORF">TCIL3000_6_420</name>
</gene>
<keyword evidence="1" id="KW-1133">Transmembrane helix</keyword>
<keyword evidence="1" id="KW-0812">Transmembrane</keyword>
<feature type="transmembrane region" description="Helical" evidence="1">
    <location>
        <begin position="53"/>
        <end position="73"/>
    </location>
</feature>
<proteinExistence type="predicted"/>
<dbReference type="AlphaFoldDB" id="G0UN56"/>
<name>G0UN56_TRYCI</name>
<protein>
    <submittedName>
        <fullName evidence="2">Uncharacterized protein</fullName>
    </submittedName>
</protein>
<accession>G0UN56</accession>
<reference evidence="2" key="1">
    <citation type="journal article" date="2012" name="Proc. Natl. Acad. Sci. U.S.A.">
        <title>Antigenic diversity is generated by distinct evolutionary mechanisms in African trypanosome species.</title>
        <authorList>
            <person name="Jackson A.P."/>
            <person name="Berry A."/>
            <person name="Aslett M."/>
            <person name="Allison H.C."/>
            <person name="Burton P."/>
            <person name="Vavrova-Anderson J."/>
            <person name="Brown R."/>
            <person name="Browne H."/>
            <person name="Corton N."/>
            <person name="Hauser H."/>
            <person name="Gamble J."/>
            <person name="Gilderthorp R."/>
            <person name="Marcello L."/>
            <person name="McQuillan J."/>
            <person name="Otto T.D."/>
            <person name="Quail M.A."/>
            <person name="Sanders M.J."/>
            <person name="van Tonder A."/>
            <person name="Ginger M.L."/>
            <person name="Field M.C."/>
            <person name="Barry J.D."/>
            <person name="Hertz-Fowler C."/>
            <person name="Berriman M."/>
        </authorList>
    </citation>
    <scope>NUCLEOTIDE SEQUENCE</scope>
    <source>
        <strain evidence="2">IL3000</strain>
    </source>
</reference>
<sequence length="123" mass="14350">MYERANVSLFSLHVTIPLFFCVLYEVEHVYFVAFVFFFFASFAPNFYSQLRCFNISPSFFVGFPASVLIFYVFSMLRRVVTAGEEVLKLIEGKTLTGICAGKGRWVHEYFFYVRVRVRVCVCV</sequence>
<organism evidence="2">
    <name type="scientific">Trypanosoma congolense (strain IL3000)</name>
    <dbReference type="NCBI Taxonomy" id="1068625"/>
    <lineage>
        <taxon>Eukaryota</taxon>
        <taxon>Discoba</taxon>
        <taxon>Euglenozoa</taxon>
        <taxon>Kinetoplastea</taxon>
        <taxon>Metakinetoplastina</taxon>
        <taxon>Trypanosomatida</taxon>
        <taxon>Trypanosomatidae</taxon>
        <taxon>Trypanosoma</taxon>
        <taxon>Nannomonas</taxon>
    </lineage>
</organism>
<feature type="transmembrane region" description="Helical" evidence="1">
    <location>
        <begin position="29"/>
        <end position="47"/>
    </location>
</feature>